<reference evidence="7" key="1">
    <citation type="submission" date="2022-12" db="EMBL/GenBank/DDBJ databases">
        <title>Reference genome sequencing for broad-spectrum identification of bacterial and archaeal isolates by mass spectrometry.</title>
        <authorList>
            <person name="Sekiguchi Y."/>
            <person name="Tourlousse D.M."/>
        </authorList>
    </citation>
    <scope>NUCLEOTIDE SEQUENCE</scope>
    <source>
        <strain evidence="7">ASRB1</strain>
    </source>
</reference>
<accession>A0A9W6FUS7</accession>
<feature type="transmembrane region" description="Helical" evidence="5">
    <location>
        <begin position="80"/>
        <end position="102"/>
    </location>
</feature>
<evidence type="ECO:0000256" key="5">
    <source>
        <dbReference type="SAM" id="Phobius"/>
    </source>
</evidence>
<feature type="transmembrane region" description="Helical" evidence="5">
    <location>
        <begin position="52"/>
        <end position="73"/>
    </location>
</feature>
<feature type="transmembrane region" description="Helical" evidence="5">
    <location>
        <begin position="371"/>
        <end position="392"/>
    </location>
</feature>
<sequence>MDSPRKIRVPSYELLLLMCCTFTFTCYMGSYMRFPVVPLFARALGADTLQVGMINSSFMLTASVLSLPLGILSDRLGRKLLILCGLMILSLSSFLLCFSTSAVQMMGIYLLFGVGLASFAPTMMSFVADFSPATHLGRSYGWYTLAIYGGMSLGPAAGGLMAARLGFQPVFMASGIIIFALFVMVFFFMPRARHVLIQRPSRRPTRDVARDLLKNIPLLACWLATLGGCLGLGMFITFVPLYAQDQGVHIGQIGFIFAVQGVANALSRIPFGRLSDRVGRRSNLVVAGLISFALSVGGLGMAYNLITFMVFAAGVGMSMGLAFTALGALISEVVSPDARGLAMGGYNSAIYIGMMLSSLVMGAVIREIGFANGFLIVGMINLVTAGLFHIVFSNSYACKTILAKIGR</sequence>
<evidence type="ECO:0000256" key="1">
    <source>
        <dbReference type="ARBA" id="ARBA00004141"/>
    </source>
</evidence>
<organism evidence="7 8">
    <name type="scientific">Desulforhabdus amnigena</name>
    <dbReference type="NCBI Taxonomy" id="40218"/>
    <lineage>
        <taxon>Bacteria</taxon>
        <taxon>Pseudomonadati</taxon>
        <taxon>Thermodesulfobacteriota</taxon>
        <taxon>Syntrophobacteria</taxon>
        <taxon>Syntrophobacterales</taxon>
        <taxon>Syntrophobacteraceae</taxon>
        <taxon>Desulforhabdus</taxon>
    </lineage>
</organism>
<dbReference type="PROSITE" id="PS00216">
    <property type="entry name" value="SUGAR_TRANSPORT_1"/>
    <property type="match status" value="1"/>
</dbReference>
<evidence type="ECO:0000256" key="4">
    <source>
        <dbReference type="ARBA" id="ARBA00023136"/>
    </source>
</evidence>
<dbReference type="CDD" id="cd17325">
    <property type="entry name" value="MFS_MdtG_SLC18_like"/>
    <property type="match status" value="1"/>
</dbReference>
<dbReference type="PANTHER" id="PTHR23518">
    <property type="entry name" value="C-METHYLTRANSFERASE"/>
    <property type="match status" value="1"/>
</dbReference>
<dbReference type="EMBL" id="BSDR01000001">
    <property type="protein sequence ID" value="GLI35224.1"/>
    <property type="molecule type" value="Genomic_DNA"/>
</dbReference>
<feature type="domain" description="Major facilitator superfamily (MFS) profile" evidence="6">
    <location>
        <begin position="15"/>
        <end position="396"/>
    </location>
</feature>
<evidence type="ECO:0000313" key="7">
    <source>
        <dbReference type="EMBL" id="GLI35224.1"/>
    </source>
</evidence>
<keyword evidence="2 5" id="KW-0812">Transmembrane</keyword>
<name>A0A9W6FUS7_9BACT</name>
<keyword evidence="3 5" id="KW-1133">Transmembrane helix</keyword>
<evidence type="ECO:0000256" key="3">
    <source>
        <dbReference type="ARBA" id="ARBA00022989"/>
    </source>
</evidence>
<proteinExistence type="predicted"/>
<dbReference type="GO" id="GO:0022857">
    <property type="term" value="F:transmembrane transporter activity"/>
    <property type="evidence" value="ECO:0007669"/>
    <property type="project" value="InterPro"/>
</dbReference>
<evidence type="ECO:0000259" key="6">
    <source>
        <dbReference type="PROSITE" id="PS50850"/>
    </source>
</evidence>
<feature type="transmembrane region" description="Helical" evidence="5">
    <location>
        <begin position="309"/>
        <end position="334"/>
    </location>
</feature>
<dbReference type="InterPro" id="IPR020846">
    <property type="entry name" value="MFS_dom"/>
</dbReference>
<feature type="transmembrane region" description="Helical" evidence="5">
    <location>
        <begin position="216"/>
        <end position="243"/>
    </location>
</feature>
<dbReference type="SUPFAM" id="SSF103473">
    <property type="entry name" value="MFS general substrate transporter"/>
    <property type="match status" value="1"/>
</dbReference>
<feature type="transmembrane region" description="Helical" evidence="5">
    <location>
        <begin position="346"/>
        <end position="365"/>
    </location>
</feature>
<dbReference type="Pfam" id="PF00083">
    <property type="entry name" value="Sugar_tr"/>
    <property type="match status" value="1"/>
</dbReference>
<dbReference type="PROSITE" id="PS50850">
    <property type="entry name" value="MFS"/>
    <property type="match status" value="1"/>
</dbReference>
<feature type="transmembrane region" description="Helical" evidence="5">
    <location>
        <begin position="140"/>
        <end position="163"/>
    </location>
</feature>
<dbReference type="Proteomes" id="UP001144372">
    <property type="component" value="Unassembled WGS sequence"/>
</dbReference>
<comment type="subcellular location">
    <subcellularLocation>
        <location evidence="1">Membrane</location>
        <topology evidence="1">Multi-pass membrane protein</topology>
    </subcellularLocation>
</comment>
<evidence type="ECO:0000256" key="2">
    <source>
        <dbReference type="ARBA" id="ARBA00022692"/>
    </source>
</evidence>
<dbReference type="InterPro" id="IPR011701">
    <property type="entry name" value="MFS"/>
</dbReference>
<feature type="transmembrane region" description="Helical" evidence="5">
    <location>
        <begin position="169"/>
        <end position="189"/>
    </location>
</feature>
<dbReference type="InterPro" id="IPR036259">
    <property type="entry name" value="MFS_trans_sf"/>
</dbReference>
<protein>
    <submittedName>
        <fullName evidence="7">MFS transporter</fullName>
    </submittedName>
</protein>
<dbReference type="RefSeq" id="WP_281794855.1">
    <property type="nucleotide sequence ID" value="NZ_BSDR01000001.1"/>
</dbReference>
<feature type="transmembrane region" description="Helical" evidence="5">
    <location>
        <begin position="249"/>
        <end position="271"/>
    </location>
</feature>
<dbReference type="GO" id="GO:0016020">
    <property type="term" value="C:membrane"/>
    <property type="evidence" value="ECO:0007669"/>
    <property type="project" value="UniProtKB-SubCell"/>
</dbReference>
<dbReference type="Gene3D" id="1.20.1250.20">
    <property type="entry name" value="MFS general substrate transporter like domains"/>
    <property type="match status" value="2"/>
</dbReference>
<dbReference type="Pfam" id="PF07690">
    <property type="entry name" value="MFS_1"/>
    <property type="match status" value="1"/>
</dbReference>
<dbReference type="AlphaFoldDB" id="A0A9W6FUS7"/>
<comment type="caution">
    <text evidence="7">The sequence shown here is derived from an EMBL/GenBank/DDBJ whole genome shotgun (WGS) entry which is preliminary data.</text>
</comment>
<feature type="transmembrane region" description="Helical" evidence="5">
    <location>
        <begin position="283"/>
        <end position="303"/>
    </location>
</feature>
<keyword evidence="8" id="KW-1185">Reference proteome</keyword>
<dbReference type="InterPro" id="IPR005829">
    <property type="entry name" value="Sugar_transporter_CS"/>
</dbReference>
<keyword evidence="4 5" id="KW-0472">Membrane</keyword>
<dbReference type="InterPro" id="IPR005828">
    <property type="entry name" value="MFS_sugar_transport-like"/>
</dbReference>
<feature type="transmembrane region" description="Helical" evidence="5">
    <location>
        <begin position="108"/>
        <end position="128"/>
    </location>
</feature>
<evidence type="ECO:0000313" key="8">
    <source>
        <dbReference type="Proteomes" id="UP001144372"/>
    </source>
</evidence>
<feature type="transmembrane region" description="Helical" evidence="5">
    <location>
        <begin position="12"/>
        <end position="32"/>
    </location>
</feature>
<dbReference type="PANTHER" id="PTHR23518:SF2">
    <property type="entry name" value="MAJOR FACILITATOR SUPERFAMILY TRANSPORTER"/>
    <property type="match status" value="1"/>
</dbReference>
<gene>
    <name evidence="7" type="ORF">DAMNIGENAA_26570</name>
</gene>